<dbReference type="AlphaFoldDB" id="A0A519BKU5"/>
<gene>
    <name evidence="3" type="ORF">EVG15_08895</name>
</gene>
<keyword evidence="1" id="KW-1133">Transmembrane helix</keyword>
<proteinExistence type="predicted"/>
<feature type="transmembrane region" description="Helical" evidence="1">
    <location>
        <begin position="177"/>
        <end position="197"/>
    </location>
</feature>
<dbReference type="Proteomes" id="UP000319296">
    <property type="component" value="Unassembled WGS sequence"/>
</dbReference>
<accession>A0A519BKU5</accession>
<organism evidence="3 4">
    <name type="scientific">Candidatus Acididesulfobacter diazotrophicus</name>
    <dbReference type="NCBI Taxonomy" id="2597226"/>
    <lineage>
        <taxon>Bacteria</taxon>
        <taxon>Deltaproteobacteria</taxon>
        <taxon>Candidatus Acidulodesulfobacterales</taxon>
        <taxon>Candidatus Acididesulfobacter</taxon>
    </lineage>
</organism>
<evidence type="ECO:0000256" key="1">
    <source>
        <dbReference type="SAM" id="Phobius"/>
    </source>
</evidence>
<keyword evidence="1" id="KW-0812">Transmembrane</keyword>
<protein>
    <recommendedName>
        <fullName evidence="2">KAP NTPase domain-containing protein</fullName>
    </recommendedName>
</protein>
<evidence type="ECO:0000313" key="3">
    <source>
        <dbReference type="EMBL" id="RZD17908.1"/>
    </source>
</evidence>
<dbReference type="Pfam" id="PF07693">
    <property type="entry name" value="KAP_NTPase"/>
    <property type="match status" value="1"/>
</dbReference>
<reference evidence="3 4" key="1">
    <citation type="journal article" date="2019" name="ISME J.">
        <title>Insights into ecological role of a new deltaproteobacterial order Candidatus Acidulodesulfobacterales by metagenomics and metatranscriptomics.</title>
        <authorList>
            <person name="Tan S."/>
            <person name="Liu J."/>
            <person name="Fang Y."/>
            <person name="Hedlund B.P."/>
            <person name="Lian Z.H."/>
            <person name="Huang L.Y."/>
            <person name="Li J.T."/>
            <person name="Huang L.N."/>
            <person name="Li W.J."/>
            <person name="Jiang H.C."/>
            <person name="Dong H.L."/>
            <person name="Shu W.S."/>
        </authorList>
    </citation>
    <scope>NUCLEOTIDE SEQUENCE [LARGE SCALE GENOMIC DNA]</scope>
    <source>
        <strain evidence="3">AP1</strain>
    </source>
</reference>
<name>A0A519BKU5_9DELT</name>
<evidence type="ECO:0000259" key="2">
    <source>
        <dbReference type="Pfam" id="PF07693"/>
    </source>
</evidence>
<dbReference type="SUPFAM" id="SSF52540">
    <property type="entry name" value="P-loop containing nucleoside triphosphate hydrolases"/>
    <property type="match status" value="1"/>
</dbReference>
<keyword evidence="1" id="KW-0472">Membrane</keyword>
<sequence length="804" mass="93299">MSNDTEEIQIKLLTDAPSHDNTLGHFKNLAENLKKIIKILSDYKENNQENNINNTIGILGSWGSGKSTLIEMLKKEKDYEIFIFDSWSHKDDFIKRAFLIELVNFLDERIKKTFKGYSLKLISNIPYKFSEGTKEIDNKNDKKINSKITIGEYIKKSIKIIKSNSDPISNIKLLDKISILSLISLPFIISFIFSIFLKSITSNQSKIELTKYGLPATIVIIIILSLVITFAVIGIARFLFNKNSAIFLKKAETEESTSSAENFDFTNYDFQDVFTHILNKYKYTEYQKANPDKKLLIVFDNLDRVEDEAIIRCISLIQTIIESSKSSNIASDLLNNLYIVVPIDEERFKNAVGSVFGEYKKYSKEESIKTKNDVMRLIKEVLSPSANINAANIVNPYASNYINQNADLNYSESIYELEQAFTDRIFTYVLKIPDLESWVDFFQEKFNEVFQFEINEDSNKKLIEIKKEANHVIYIFWTCRKSTAKLTPREIKNFLNELAINYMYWENNSNDDINISIQALYVALSKYNAEYMKKIDFISENAINDDNINNLIDLVSSFINIDNNKIIEFLLMQKYKTEKASEIMNKYKFYNIVLKYINSNDDIDEAVKLIKVNGDQTKIQFFIQDLLAKYKNEIMQNLSILGNTYLVLNKFFSYQKEQNDFQKEIKRLIYYYLEEAINKSSSLNIVLNFIINEFSGEGISNLLMIKQDTKKSNKIMEKFFELVLSSQYNNFIINDLGDNQEKKEMFFKGLRIISSKMPLIKLLEEAKNELLKKNPDASSSGKNIKDCADTIKKELEKSLKRSLT</sequence>
<comment type="caution">
    <text evidence="3">The sequence shown here is derived from an EMBL/GenBank/DDBJ whole genome shotgun (WGS) entry which is preliminary data.</text>
</comment>
<evidence type="ECO:0000313" key="4">
    <source>
        <dbReference type="Proteomes" id="UP000319296"/>
    </source>
</evidence>
<dbReference type="EMBL" id="SGBB01000019">
    <property type="protein sequence ID" value="RZD17908.1"/>
    <property type="molecule type" value="Genomic_DNA"/>
</dbReference>
<feature type="transmembrane region" description="Helical" evidence="1">
    <location>
        <begin position="217"/>
        <end position="240"/>
    </location>
</feature>
<feature type="domain" description="KAP NTPase" evidence="2">
    <location>
        <begin position="29"/>
        <end position="360"/>
    </location>
</feature>
<dbReference type="InterPro" id="IPR027417">
    <property type="entry name" value="P-loop_NTPase"/>
</dbReference>
<dbReference type="InterPro" id="IPR011646">
    <property type="entry name" value="KAP_P-loop"/>
</dbReference>